<name>A0A512BP10_9HYPH</name>
<proteinExistence type="predicted"/>
<evidence type="ECO:0000313" key="2">
    <source>
        <dbReference type="Proteomes" id="UP000321085"/>
    </source>
</evidence>
<sequence>MVTKVREIDPTPQSPGADAVWQTGFGVLKDVRQRPDFVRSGTYGELLQTVDDCGEVGVVCPTTQSRHQPLGKGLHVLLDVVAKERHPLEKFLLRRQVKACQSGFPPPLEMPLVTIWTVTRIPGWHVC</sequence>
<comment type="caution">
    <text evidence="1">The sequence shown here is derived from an EMBL/GenBank/DDBJ whole genome shotgun (WGS) entry which is preliminary data.</text>
</comment>
<keyword evidence="2" id="KW-1185">Reference proteome</keyword>
<accession>A0A512BP10</accession>
<dbReference type="AlphaFoldDB" id="A0A512BP10"/>
<dbReference type="EMBL" id="BJYU01000015">
    <property type="protein sequence ID" value="GEO13655.1"/>
    <property type="molecule type" value="Genomic_DNA"/>
</dbReference>
<protein>
    <submittedName>
        <fullName evidence="1">Uncharacterized protein</fullName>
    </submittedName>
</protein>
<organism evidence="1 2">
    <name type="scientific">Microvirga aerophila</name>
    <dbReference type="NCBI Taxonomy" id="670291"/>
    <lineage>
        <taxon>Bacteria</taxon>
        <taxon>Pseudomonadati</taxon>
        <taxon>Pseudomonadota</taxon>
        <taxon>Alphaproteobacteria</taxon>
        <taxon>Hyphomicrobiales</taxon>
        <taxon>Methylobacteriaceae</taxon>
        <taxon>Microvirga</taxon>
    </lineage>
</organism>
<gene>
    <name evidence="1" type="ORF">MAE02_13510</name>
</gene>
<evidence type="ECO:0000313" key="1">
    <source>
        <dbReference type="EMBL" id="GEO13655.1"/>
    </source>
</evidence>
<dbReference type="Proteomes" id="UP000321085">
    <property type="component" value="Unassembled WGS sequence"/>
</dbReference>
<reference evidence="1 2" key="1">
    <citation type="submission" date="2019-07" db="EMBL/GenBank/DDBJ databases">
        <title>Whole genome shotgun sequence of Microvirga aerophila NBRC 106136.</title>
        <authorList>
            <person name="Hosoyama A."/>
            <person name="Uohara A."/>
            <person name="Ohji S."/>
            <person name="Ichikawa N."/>
        </authorList>
    </citation>
    <scope>NUCLEOTIDE SEQUENCE [LARGE SCALE GENOMIC DNA]</scope>
    <source>
        <strain evidence="1 2">NBRC 106136</strain>
    </source>
</reference>